<dbReference type="EMBL" id="FNLF01000002">
    <property type="protein sequence ID" value="SDQ35576.1"/>
    <property type="molecule type" value="Genomic_DNA"/>
</dbReference>
<evidence type="ECO:0000256" key="1">
    <source>
        <dbReference type="SAM" id="SignalP"/>
    </source>
</evidence>
<feature type="domain" description="DUF8175" evidence="2">
    <location>
        <begin position="38"/>
        <end position="188"/>
    </location>
</feature>
<dbReference type="STRING" id="47312.SAMN04489765_0088"/>
<evidence type="ECO:0000313" key="3">
    <source>
        <dbReference type="EMBL" id="SDQ35576.1"/>
    </source>
</evidence>
<evidence type="ECO:0000259" key="2">
    <source>
        <dbReference type="Pfam" id="PF26526"/>
    </source>
</evidence>
<protein>
    <recommendedName>
        <fullName evidence="2">DUF8175 domain-containing protein</fullName>
    </recommendedName>
</protein>
<gene>
    <name evidence="3" type="ORF">SAMN04489765_0088</name>
</gene>
<dbReference type="Proteomes" id="UP000183053">
    <property type="component" value="Unassembled WGS sequence"/>
</dbReference>
<reference evidence="4" key="1">
    <citation type="submission" date="2016-10" db="EMBL/GenBank/DDBJ databases">
        <authorList>
            <person name="Varghese N."/>
            <person name="Submissions S."/>
        </authorList>
    </citation>
    <scope>NUCLEOTIDE SEQUENCE [LARGE SCALE GENOMIC DNA]</scope>
    <source>
        <strain evidence="4">DSM 44142</strain>
    </source>
</reference>
<organism evidence="3 4">
    <name type="scientific">Tsukamurella pulmonis</name>
    <dbReference type="NCBI Taxonomy" id="47312"/>
    <lineage>
        <taxon>Bacteria</taxon>
        <taxon>Bacillati</taxon>
        <taxon>Actinomycetota</taxon>
        <taxon>Actinomycetes</taxon>
        <taxon>Mycobacteriales</taxon>
        <taxon>Tsukamurellaceae</taxon>
        <taxon>Tsukamurella</taxon>
    </lineage>
</organism>
<dbReference type="InterPro" id="IPR058488">
    <property type="entry name" value="DUF8175"/>
</dbReference>
<sequence>MKRRPALAAAAGVLCVAAIGTAVHLNQASTGPAALDLAAPPTNVRWVTFQGMQIPEANEGPHNASAVAPTGYDRSPAGAALAAINATVRMSVADRDQWPDVSRLNLAPGPGRERFAVNRVQVSMDRPVAPGDAERVIGYRVRAFNEAGANVDIFTEAPDTSKLVTFTQVAWTHNQDWGLVVASAADHDNRKVAITTTPADAVLLPRPDTKGAP</sequence>
<evidence type="ECO:0000313" key="4">
    <source>
        <dbReference type="Proteomes" id="UP000183053"/>
    </source>
</evidence>
<proteinExistence type="predicted"/>
<dbReference type="RefSeq" id="WP_068563631.1">
    <property type="nucleotide sequence ID" value="NZ_FNLF01000002.1"/>
</dbReference>
<accession>A0A1H1A8A8</accession>
<name>A0A1H1A8A8_9ACTN</name>
<dbReference type="OrthoDB" id="4426844at2"/>
<keyword evidence="1" id="KW-0732">Signal</keyword>
<feature type="chain" id="PRO_5039429012" description="DUF8175 domain-containing protein" evidence="1">
    <location>
        <begin position="23"/>
        <end position="213"/>
    </location>
</feature>
<keyword evidence="4" id="KW-1185">Reference proteome</keyword>
<dbReference type="Pfam" id="PF26526">
    <property type="entry name" value="DUF8175"/>
    <property type="match status" value="1"/>
</dbReference>
<dbReference type="AlphaFoldDB" id="A0A1H1A8A8"/>
<feature type="signal peptide" evidence="1">
    <location>
        <begin position="1"/>
        <end position="22"/>
    </location>
</feature>